<reference evidence="2 3" key="1">
    <citation type="submission" date="2020-08" db="EMBL/GenBank/DDBJ databases">
        <title>Genomic Encyclopedia of Type Strains, Phase IV (KMG-IV): sequencing the most valuable type-strain genomes for metagenomic binning, comparative biology and taxonomic classification.</title>
        <authorList>
            <person name="Goeker M."/>
        </authorList>
    </citation>
    <scope>NUCLEOTIDE SEQUENCE [LARGE SCALE GENOMIC DNA]</scope>
    <source>
        <strain evidence="2 3">DSM 44197</strain>
    </source>
</reference>
<dbReference type="PANTHER" id="PTHR33993">
    <property type="entry name" value="GLYOXALASE-RELATED"/>
    <property type="match status" value="1"/>
</dbReference>
<feature type="domain" description="VOC" evidence="1">
    <location>
        <begin position="139"/>
        <end position="250"/>
    </location>
</feature>
<gene>
    <name evidence="2" type="ORF">HNR61_006948</name>
</gene>
<dbReference type="Gene3D" id="3.10.180.10">
    <property type="entry name" value="2,3-Dihydroxybiphenyl 1,2-Dioxygenase, domain 1"/>
    <property type="match status" value="2"/>
</dbReference>
<dbReference type="InterPro" id="IPR004360">
    <property type="entry name" value="Glyas_Fos-R_dOase_dom"/>
</dbReference>
<name>A0A7W3QQ20_ACTNM</name>
<accession>A0A7W3QQ20</accession>
<evidence type="ECO:0000259" key="1">
    <source>
        <dbReference type="PROSITE" id="PS51819"/>
    </source>
</evidence>
<dbReference type="SUPFAM" id="SSF54593">
    <property type="entry name" value="Glyoxalase/Bleomycin resistance protein/Dihydroxybiphenyl dioxygenase"/>
    <property type="match status" value="1"/>
</dbReference>
<sequence length="256" mass="28158">MVRNTSNAPEGTPTWLDLGIPDIERARRFYGGLFGWEFHDVGPEGGHYRLCLKDGQQVAGVIRNDEPDADYWWQMYFATDDCDGTLKRVTDAGGTVVAPADDVLEQGRMAVVKDPTGAQFGLWQGRAHIGSAIVNEHGSLLWNELHTARGEQAREFYRAVFGLQAEPVAEAPGFVVLRRPDGRSIGGIQDDPRAARSTWVTYFAVDDVDAALRAVRDGGGSQVSEPLDTPWGRWATVRDPFGTEFRVMTPAPEPEG</sequence>
<dbReference type="RefSeq" id="WP_182847276.1">
    <property type="nucleotide sequence ID" value="NZ_BAAALP010000002.1"/>
</dbReference>
<dbReference type="Pfam" id="PF00903">
    <property type="entry name" value="Glyoxalase"/>
    <property type="match status" value="2"/>
</dbReference>
<keyword evidence="3" id="KW-1185">Reference proteome</keyword>
<evidence type="ECO:0000313" key="2">
    <source>
        <dbReference type="EMBL" id="MBA8955274.1"/>
    </source>
</evidence>
<dbReference type="Proteomes" id="UP000572680">
    <property type="component" value="Unassembled WGS sequence"/>
</dbReference>
<organism evidence="2 3">
    <name type="scientific">Actinomadura namibiensis</name>
    <dbReference type="NCBI Taxonomy" id="182080"/>
    <lineage>
        <taxon>Bacteria</taxon>
        <taxon>Bacillati</taxon>
        <taxon>Actinomycetota</taxon>
        <taxon>Actinomycetes</taxon>
        <taxon>Streptosporangiales</taxon>
        <taxon>Thermomonosporaceae</taxon>
        <taxon>Actinomadura</taxon>
    </lineage>
</organism>
<dbReference type="InterPro" id="IPR029068">
    <property type="entry name" value="Glyas_Bleomycin-R_OHBP_Dase"/>
</dbReference>
<dbReference type="InterPro" id="IPR037523">
    <property type="entry name" value="VOC_core"/>
</dbReference>
<dbReference type="AlphaFoldDB" id="A0A7W3QQ20"/>
<proteinExistence type="predicted"/>
<protein>
    <recommendedName>
        <fullName evidence="1">VOC domain-containing protein</fullName>
    </recommendedName>
</protein>
<evidence type="ECO:0000313" key="3">
    <source>
        <dbReference type="Proteomes" id="UP000572680"/>
    </source>
</evidence>
<feature type="domain" description="VOC" evidence="1">
    <location>
        <begin position="12"/>
        <end position="125"/>
    </location>
</feature>
<dbReference type="EMBL" id="JACJIA010000011">
    <property type="protein sequence ID" value="MBA8955274.1"/>
    <property type="molecule type" value="Genomic_DNA"/>
</dbReference>
<dbReference type="PROSITE" id="PS51819">
    <property type="entry name" value="VOC"/>
    <property type="match status" value="2"/>
</dbReference>
<dbReference type="PANTHER" id="PTHR33993:SF14">
    <property type="entry name" value="GB|AAF24581.1"/>
    <property type="match status" value="1"/>
</dbReference>
<dbReference type="InterPro" id="IPR052164">
    <property type="entry name" value="Anthracycline_SecMetBiosynth"/>
</dbReference>
<comment type="caution">
    <text evidence="2">The sequence shown here is derived from an EMBL/GenBank/DDBJ whole genome shotgun (WGS) entry which is preliminary data.</text>
</comment>
<dbReference type="CDD" id="cd07247">
    <property type="entry name" value="SgaA_N_like"/>
    <property type="match status" value="2"/>
</dbReference>